<dbReference type="InterPro" id="IPR036880">
    <property type="entry name" value="Kunitz_BPTI_sf"/>
</dbReference>
<dbReference type="EMBL" id="CAJFDI010000005">
    <property type="protein sequence ID" value="CAD5231549.1"/>
    <property type="molecule type" value="Genomic_DNA"/>
</dbReference>
<keyword evidence="1" id="KW-0732">Signal</keyword>
<organism evidence="5 7">
    <name type="scientific">Bursaphelenchus xylophilus</name>
    <name type="common">Pinewood nematode worm</name>
    <name type="synonym">Aphelenchoides xylophilus</name>
    <dbReference type="NCBI Taxonomy" id="6326"/>
    <lineage>
        <taxon>Eukaryota</taxon>
        <taxon>Metazoa</taxon>
        <taxon>Ecdysozoa</taxon>
        <taxon>Nematoda</taxon>
        <taxon>Chromadorea</taxon>
        <taxon>Rhabditida</taxon>
        <taxon>Tylenchina</taxon>
        <taxon>Tylenchomorpha</taxon>
        <taxon>Aphelenchoidea</taxon>
        <taxon>Aphelenchoididae</taxon>
        <taxon>Bursaphelenchus</taxon>
    </lineage>
</organism>
<dbReference type="PROSITE" id="PS50279">
    <property type="entry name" value="BPTI_KUNITZ_2"/>
    <property type="match status" value="1"/>
</dbReference>
<feature type="signal peptide" evidence="1">
    <location>
        <begin position="1"/>
        <end position="16"/>
    </location>
</feature>
<dbReference type="SMART" id="SM00131">
    <property type="entry name" value="KU"/>
    <property type="match status" value="1"/>
</dbReference>
<dbReference type="Proteomes" id="UP000659654">
    <property type="component" value="Unassembled WGS sequence"/>
</dbReference>
<accession>A0A1I7RST9</accession>
<evidence type="ECO:0000313" key="5">
    <source>
        <dbReference type="Proteomes" id="UP000095284"/>
    </source>
</evidence>
<evidence type="ECO:0000313" key="6">
    <source>
        <dbReference type="Proteomes" id="UP000659654"/>
    </source>
</evidence>
<dbReference type="eggNOG" id="ENOG502SFBC">
    <property type="taxonomic scope" value="Eukaryota"/>
</dbReference>
<dbReference type="AlphaFoldDB" id="A0A1I7RST9"/>
<dbReference type="InterPro" id="IPR002223">
    <property type="entry name" value="Kunitz_BPTI"/>
</dbReference>
<dbReference type="CDD" id="cd00109">
    <property type="entry name" value="Kunitz-type"/>
    <property type="match status" value="1"/>
</dbReference>
<gene>
    <name evidence="3" type="ORF">BXYJ_LOCUS11645</name>
</gene>
<evidence type="ECO:0000259" key="2">
    <source>
        <dbReference type="PROSITE" id="PS50279"/>
    </source>
</evidence>
<dbReference type="Gene3D" id="4.10.410.10">
    <property type="entry name" value="Pancreatic trypsin inhibitor Kunitz domain"/>
    <property type="match status" value="1"/>
</dbReference>
<evidence type="ECO:0000313" key="4">
    <source>
        <dbReference type="EMBL" id="CAG9122803.1"/>
    </source>
</evidence>
<dbReference type="SUPFAM" id="SSF57362">
    <property type="entry name" value="BPTI-like"/>
    <property type="match status" value="1"/>
</dbReference>
<reference evidence="7" key="1">
    <citation type="submission" date="2016-11" db="UniProtKB">
        <authorList>
            <consortium name="WormBaseParasite"/>
        </authorList>
    </citation>
    <scope>IDENTIFICATION</scope>
</reference>
<name>A0A1I7RST9_BURXY</name>
<feature type="domain" description="BPTI/Kunitz inhibitor" evidence="2">
    <location>
        <begin position="35"/>
        <end position="102"/>
    </location>
</feature>
<protein>
    <submittedName>
        <fullName evidence="3">(pine wood nematode) hypothetical protein</fullName>
    </submittedName>
    <submittedName>
        <fullName evidence="7">BPTI/Kunitz inhibitor domain-containing protein</fullName>
    </submittedName>
</protein>
<sequence length="105" mass="11956">MRRIVLTVLLICVIKANPMPGPPVFYKVKTFSSECYLPPDSGACDNGVESVKADLKKSSIRQTTRYYFDTVTEECYPFAFLMPHCSKNANNFVSLEKCRSFCRQI</sequence>
<dbReference type="Pfam" id="PF00014">
    <property type="entry name" value="Kunitz_BPTI"/>
    <property type="match status" value="1"/>
</dbReference>
<evidence type="ECO:0000313" key="3">
    <source>
        <dbReference type="EMBL" id="CAD5231549.1"/>
    </source>
</evidence>
<dbReference type="WBParaSite" id="BXY_0379300.1">
    <property type="protein sequence ID" value="BXY_0379300.1"/>
    <property type="gene ID" value="BXY_0379300"/>
</dbReference>
<dbReference type="Proteomes" id="UP000582659">
    <property type="component" value="Unassembled WGS sequence"/>
</dbReference>
<proteinExistence type="predicted"/>
<dbReference type="EMBL" id="CAJFCV020000005">
    <property type="protein sequence ID" value="CAG9122803.1"/>
    <property type="molecule type" value="Genomic_DNA"/>
</dbReference>
<dbReference type="GO" id="GO:0004867">
    <property type="term" value="F:serine-type endopeptidase inhibitor activity"/>
    <property type="evidence" value="ECO:0007669"/>
    <property type="project" value="InterPro"/>
</dbReference>
<feature type="chain" id="PRO_5035359358" evidence="1">
    <location>
        <begin position="17"/>
        <end position="105"/>
    </location>
</feature>
<evidence type="ECO:0000256" key="1">
    <source>
        <dbReference type="SAM" id="SignalP"/>
    </source>
</evidence>
<dbReference type="Proteomes" id="UP000095284">
    <property type="component" value="Unplaced"/>
</dbReference>
<reference evidence="4" key="2">
    <citation type="submission" date="2020-08" db="EMBL/GenBank/DDBJ databases">
        <authorList>
            <person name="Kikuchi T."/>
        </authorList>
    </citation>
    <scope>NUCLEOTIDE SEQUENCE</scope>
    <source>
        <strain evidence="3">Ka4C1</strain>
    </source>
</reference>
<keyword evidence="6" id="KW-1185">Reference proteome</keyword>
<dbReference type="OrthoDB" id="4473401at2759"/>
<evidence type="ECO:0000313" key="7">
    <source>
        <dbReference type="WBParaSite" id="BXY_0379300.1"/>
    </source>
</evidence>
<dbReference type="SMR" id="A0A1I7RST9"/>